<keyword evidence="1" id="KW-0472">Membrane</keyword>
<reference evidence="2" key="2">
    <citation type="submission" date="2020-05" db="UniProtKB">
        <authorList>
            <consortium name="EnsemblMetazoa"/>
        </authorList>
    </citation>
    <scope>IDENTIFICATION</scope>
    <source>
        <strain evidence="2">MINIMUS1</strain>
    </source>
</reference>
<dbReference type="VEuPathDB" id="VectorBase:AMIN014763"/>
<dbReference type="AlphaFoldDB" id="A0A182WQ29"/>
<feature type="transmembrane region" description="Helical" evidence="1">
    <location>
        <begin position="27"/>
        <end position="44"/>
    </location>
</feature>
<accession>A0A182WQ29</accession>
<dbReference type="Proteomes" id="UP000075920">
    <property type="component" value="Unassembled WGS sequence"/>
</dbReference>
<dbReference type="EnsemblMetazoa" id="AMIN014763-RA">
    <property type="protein sequence ID" value="AMIN014763-PA"/>
    <property type="gene ID" value="AMIN014763"/>
</dbReference>
<organism evidence="2 3">
    <name type="scientific">Anopheles minimus</name>
    <dbReference type="NCBI Taxonomy" id="112268"/>
    <lineage>
        <taxon>Eukaryota</taxon>
        <taxon>Metazoa</taxon>
        <taxon>Ecdysozoa</taxon>
        <taxon>Arthropoda</taxon>
        <taxon>Hexapoda</taxon>
        <taxon>Insecta</taxon>
        <taxon>Pterygota</taxon>
        <taxon>Neoptera</taxon>
        <taxon>Endopterygota</taxon>
        <taxon>Diptera</taxon>
        <taxon>Nematocera</taxon>
        <taxon>Culicoidea</taxon>
        <taxon>Culicidae</taxon>
        <taxon>Anophelinae</taxon>
        <taxon>Anopheles</taxon>
    </lineage>
</organism>
<keyword evidence="3" id="KW-1185">Reference proteome</keyword>
<sequence>MAAACFAFVGERKSVFVRLAITRDRRLIIKIIIILKLLIINIIFQPQAADGAKRTQVKSLVKAFKM</sequence>
<evidence type="ECO:0000313" key="2">
    <source>
        <dbReference type="EnsemblMetazoa" id="AMIN014763-PA"/>
    </source>
</evidence>
<proteinExistence type="predicted"/>
<name>A0A182WQ29_9DIPT</name>
<evidence type="ECO:0000256" key="1">
    <source>
        <dbReference type="SAM" id="Phobius"/>
    </source>
</evidence>
<reference evidence="3" key="1">
    <citation type="submission" date="2013-03" db="EMBL/GenBank/DDBJ databases">
        <title>The Genome Sequence of Anopheles minimus MINIMUS1.</title>
        <authorList>
            <consortium name="The Broad Institute Genomics Platform"/>
            <person name="Neafsey D.E."/>
            <person name="Walton C."/>
            <person name="Walker B."/>
            <person name="Young S.K."/>
            <person name="Zeng Q."/>
            <person name="Gargeya S."/>
            <person name="Fitzgerald M."/>
            <person name="Haas B."/>
            <person name="Abouelleil A."/>
            <person name="Allen A.W."/>
            <person name="Alvarado L."/>
            <person name="Arachchi H.M."/>
            <person name="Berlin A.M."/>
            <person name="Chapman S.B."/>
            <person name="Gainer-Dewar J."/>
            <person name="Goldberg J."/>
            <person name="Griggs A."/>
            <person name="Gujja S."/>
            <person name="Hansen M."/>
            <person name="Howarth C."/>
            <person name="Imamovic A."/>
            <person name="Ireland A."/>
            <person name="Larimer J."/>
            <person name="McCowan C."/>
            <person name="Murphy C."/>
            <person name="Pearson M."/>
            <person name="Poon T.W."/>
            <person name="Priest M."/>
            <person name="Roberts A."/>
            <person name="Saif S."/>
            <person name="Shea T."/>
            <person name="Sisk P."/>
            <person name="Sykes S."/>
            <person name="Wortman J."/>
            <person name="Nusbaum C."/>
            <person name="Birren B."/>
        </authorList>
    </citation>
    <scope>NUCLEOTIDE SEQUENCE [LARGE SCALE GENOMIC DNA]</scope>
    <source>
        <strain evidence="3">MINIMUS1</strain>
    </source>
</reference>
<keyword evidence="1" id="KW-1133">Transmembrane helix</keyword>
<protein>
    <submittedName>
        <fullName evidence="2">Uncharacterized protein</fullName>
    </submittedName>
</protein>
<keyword evidence="1" id="KW-0812">Transmembrane</keyword>
<evidence type="ECO:0000313" key="3">
    <source>
        <dbReference type="Proteomes" id="UP000075920"/>
    </source>
</evidence>